<dbReference type="FunFam" id="2.60.40.1170:FF:000005">
    <property type="entry name" value="SH3-containing GRB2-like protein 3-interacting protein 1 isoform X3"/>
    <property type="match status" value="1"/>
</dbReference>
<dbReference type="KEGG" id="tad:TRIADDRAFT_59406"/>
<keyword evidence="5" id="KW-0168">Coated pit</keyword>
<dbReference type="Proteomes" id="UP000009022">
    <property type="component" value="Unassembled WGS sequence"/>
</dbReference>
<dbReference type="RefSeq" id="XP_002115330.1">
    <property type="nucleotide sequence ID" value="XM_002115294.1"/>
</dbReference>
<dbReference type="InParanoid" id="B3S4Z6"/>
<dbReference type="HOGENOM" id="CLU_985306_0_0_1"/>
<evidence type="ECO:0000256" key="5">
    <source>
        <dbReference type="ARBA" id="ARBA00023176"/>
    </source>
</evidence>
<accession>B3S4Z6</accession>
<protein>
    <recommendedName>
        <fullName evidence="6">MHD domain-containing protein</fullName>
    </recommendedName>
</protein>
<sequence length="231" mass="25777">MKISFPTQSLKLFHDNPNYPALKLRLTGSKNLEQVALNNLFVTSSSQLTDADYRIDFKMSDLVTHLSQQSEQSSMYHNVDVLKYQTDRKSTPLKLRGEWKCEPQSTDVSIEYTYNADALSSAIPLANVNFIAPVDGGVTNHQMNQEATWNKELDRALWKLTRIENSNSGSKIEGHFDLSSGPTKSKRVAVKFSCPGSTLSGLDISLADVKGYKISFVKKQITAGKYFVDGE</sequence>
<keyword evidence="4" id="KW-0472">Membrane</keyword>
<reference evidence="7 8" key="1">
    <citation type="journal article" date="2008" name="Nature">
        <title>The Trichoplax genome and the nature of placozoans.</title>
        <authorList>
            <person name="Srivastava M."/>
            <person name="Begovic E."/>
            <person name="Chapman J."/>
            <person name="Putnam N.H."/>
            <person name="Hellsten U."/>
            <person name="Kawashima T."/>
            <person name="Kuo A."/>
            <person name="Mitros T."/>
            <person name="Salamov A."/>
            <person name="Carpenter M.L."/>
            <person name="Signorovitch A.Y."/>
            <person name="Moreno M.A."/>
            <person name="Kamm K."/>
            <person name="Grimwood J."/>
            <person name="Schmutz J."/>
            <person name="Shapiro H."/>
            <person name="Grigoriev I.V."/>
            <person name="Buss L.W."/>
            <person name="Schierwater B."/>
            <person name="Dellaporta S.L."/>
            <person name="Rokhsar D.S."/>
        </authorList>
    </citation>
    <scope>NUCLEOTIDE SEQUENCE [LARGE SCALE GENOMIC DNA]</scope>
    <source>
        <strain evidence="7 8">Grell-BS-1999</strain>
    </source>
</reference>
<evidence type="ECO:0000313" key="7">
    <source>
        <dbReference type="EMBL" id="EDV22175.1"/>
    </source>
</evidence>
<feature type="domain" description="MHD" evidence="6">
    <location>
        <begin position="1"/>
        <end position="229"/>
    </location>
</feature>
<dbReference type="GO" id="GO:0006897">
    <property type="term" value="P:endocytosis"/>
    <property type="evidence" value="ECO:0007669"/>
    <property type="project" value="UniProtKB-KW"/>
</dbReference>
<gene>
    <name evidence="7" type="ORF">TRIADDRAFT_59406</name>
</gene>
<dbReference type="CTD" id="6756543"/>
<evidence type="ECO:0000256" key="4">
    <source>
        <dbReference type="ARBA" id="ARBA00023136"/>
    </source>
</evidence>
<organism evidence="7 8">
    <name type="scientific">Trichoplax adhaerens</name>
    <name type="common">Trichoplax reptans</name>
    <dbReference type="NCBI Taxonomy" id="10228"/>
    <lineage>
        <taxon>Eukaryota</taxon>
        <taxon>Metazoa</taxon>
        <taxon>Placozoa</taxon>
        <taxon>Uniplacotomia</taxon>
        <taxon>Trichoplacea</taxon>
        <taxon>Trichoplacidae</taxon>
        <taxon>Trichoplax</taxon>
    </lineage>
</organism>
<evidence type="ECO:0000313" key="8">
    <source>
        <dbReference type="Proteomes" id="UP000009022"/>
    </source>
</evidence>
<keyword evidence="8" id="KW-1185">Reference proteome</keyword>
<evidence type="ECO:0000259" key="6">
    <source>
        <dbReference type="PROSITE" id="PS51072"/>
    </source>
</evidence>
<dbReference type="OMA" id="IPPATCK"/>
<keyword evidence="2" id="KW-0597">Phosphoprotein</keyword>
<evidence type="ECO:0000256" key="2">
    <source>
        <dbReference type="ARBA" id="ARBA00022553"/>
    </source>
</evidence>
<dbReference type="PhylomeDB" id="B3S4Z6"/>
<dbReference type="Pfam" id="PF10291">
    <property type="entry name" value="muHD"/>
    <property type="match status" value="1"/>
</dbReference>
<dbReference type="GO" id="GO:0005905">
    <property type="term" value="C:clathrin-coated pit"/>
    <property type="evidence" value="ECO:0007669"/>
    <property type="project" value="UniProtKB-SubCell"/>
</dbReference>
<evidence type="ECO:0000256" key="3">
    <source>
        <dbReference type="ARBA" id="ARBA00022583"/>
    </source>
</evidence>
<dbReference type="EMBL" id="DS985250">
    <property type="protein sequence ID" value="EDV22175.1"/>
    <property type="molecule type" value="Genomic_DNA"/>
</dbReference>
<dbReference type="InterPro" id="IPR028565">
    <property type="entry name" value="MHD"/>
</dbReference>
<dbReference type="eggNOG" id="KOG2398">
    <property type="taxonomic scope" value="Eukaryota"/>
</dbReference>
<dbReference type="InterPro" id="IPR018808">
    <property type="entry name" value="Muniscin_C"/>
</dbReference>
<dbReference type="OrthoDB" id="5593455at2759"/>
<dbReference type="STRING" id="10228.B3S4Z6"/>
<dbReference type="AlphaFoldDB" id="B3S4Z6"/>
<dbReference type="GeneID" id="6756543"/>
<comment type="subcellular location">
    <subcellularLocation>
        <location evidence="1">Membrane</location>
        <location evidence="1">Clathrin-coated pit</location>
        <topology evidence="1">Peripheral membrane protein</topology>
        <orientation evidence="1">Cytoplasmic side</orientation>
    </subcellularLocation>
</comment>
<name>B3S4Z6_TRIAD</name>
<proteinExistence type="predicted"/>
<keyword evidence="3" id="KW-0254">Endocytosis</keyword>
<dbReference type="PROSITE" id="PS51072">
    <property type="entry name" value="MHD"/>
    <property type="match status" value="1"/>
</dbReference>
<evidence type="ECO:0000256" key="1">
    <source>
        <dbReference type="ARBA" id="ARBA00004283"/>
    </source>
</evidence>